<proteinExistence type="predicted"/>
<dbReference type="InterPro" id="IPR015321">
    <property type="entry name" value="TypeI_recpt_CBD"/>
</dbReference>
<evidence type="ECO:0000256" key="5">
    <source>
        <dbReference type="ARBA" id="ARBA00023136"/>
    </source>
</evidence>
<reference evidence="11" key="1">
    <citation type="journal article" date="2022" name="bioRxiv">
        <title>Sequencing and chromosome-scale assembly of the giantPleurodeles waltlgenome.</title>
        <authorList>
            <person name="Brown T."/>
            <person name="Elewa A."/>
            <person name="Iarovenko S."/>
            <person name="Subramanian E."/>
            <person name="Araus A.J."/>
            <person name="Petzold A."/>
            <person name="Susuki M."/>
            <person name="Suzuki K.-i.T."/>
            <person name="Hayashi T."/>
            <person name="Toyoda A."/>
            <person name="Oliveira C."/>
            <person name="Osipova E."/>
            <person name="Leigh N.D."/>
            <person name="Simon A."/>
            <person name="Yun M.H."/>
        </authorList>
    </citation>
    <scope>NUCLEOTIDE SEQUENCE</scope>
    <source>
        <strain evidence="11">20211129_DDA</strain>
        <tissue evidence="11">Liver</tissue>
    </source>
</reference>
<evidence type="ECO:0000256" key="6">
    <source>
        <dbReference type="ARBA" id="ARBA00023170"/>
    </source>
</evidence>
<feature type="signal peptide" evidence="9">
    <location>
        <begin position="1"/>
        <end position="19"/>
    </location>
</feature>
<accession>A0AAV7VEJ5</accession>
<dbReference type="InterPro" id="IPR003961">
    <property type="entry name" value="FN3_dom"/>
</dbReference>
<dbReference type="PROSITE" id="PS50853">
    <property type="entry name" value="FN3"/>
    <property type="match status" value="1"/>
</dbReference>
<dbReference type="AlphaFoldDB" id="A0AAV7VEJ5"/>
<dbReference type="InterPro" id="IPR013783">
    <property type="entry name" value="Ig-like_fold"/>
</dbReference>
<dbReference type="Pfam" id="PF18001">
    <property type="entry name" value="Il13Ra_Ig"/>
    <property type="match status" value="1"/>
</dbReference>
<evidence type="ECO:0000256" key="9">
    <source>
        <dbReference type="SAM" id="SignalP"/>
    </source>
</evidence>
<evidence type="ECO:0000313" key="12">
    <source>
        <dbReference type="Proteomes" id="UP001066276"/>
    </source>
</evidence>
<dbReference type="Pfam" id="PF09240">
    <property type="entry name" value="IL6Ra-bind"/>
    <property type="match status" value="1"/>
</dbReference>
<evidence type="ECO:0000259" key="10">
    <source>
        <dbReference type="PROSITE" id="PS50853"/>
    </source>
</evidence>
<keyword evidence="3 9" id="KW-0732">Signal</keyword>
<keyword evidence="6" id="KW-0675">Receptor</keyword>
<dbReference type="Gene3D" id="2.60.40.10">
    <property type="entry name" value="Immunoglobulins"/>
    <property type="match status" value="3"/>
</dbReference>
<dbReference type="EMBL" id="JANPWB010000003">
    <property type="protein sequence ID" value="KAJ1198474.1"/>
    <property type="molecule type" value="Genomic_DNA"/>
</dbReference>
<evidence type="ECO:0000256" key="2">
    <source>
        <dbReference type="ARBA" id="ARBA00022692"/>
    </source>
</evidence>
<name>A0AAV7VEJ5_PLEWA</name>
<keyword evidence="5 8" id="KW-0472">Membrane</keyword>
<evidence type="ECO:0000313" key="11">
    <source>
        <dbReference type="EMBL" id="KAJ1198474.1"/>
    </source>
</evidence>
<gene>
    <name evidence="11" type="ORF">NDU88_002315</name>
</gene>
<dbReference type="InterPro" id="IPR040566">
    <property type="entry name" value="Il13Ra_Ig"/>
</dbReference>
<keyword evidence="7" id="KW-0325">Glycoprotein</keyword>
<evidence type="ECO:0000256" key="4">
    <source>
        <dbReference type="ARBA" id="ARBA00022989"/>
    </source>
</evidence>
<evidence type="ECO:0000256" key="3">
    <source>
        <dbReference type="ARBA" id="ARBA00022729"/>
    </source>
</evidence>
<evidence type="ECO:0000256" key="1">
    <source>
        <dbReference type="ARBA" id="ARBA00004479"/>
    </source>
</evidence>
<dbReference type="GO" id="GO:0009897">
    <property type="term" value="C:external side of plasma membrane"/>
    <property type="evidence" value="ECO:0007669"/>
    <property type="project" value="TreeGrafter"/>
</dbReference>
<organism evidence="11 12">
    <name type="scientific">Pleurodeles waltl</name>
    <name type="common">Iberian ribbed newt</name>
    <dbReference type="NCBI Taxonomy" id="8319"/>
    <lineage>
        <taxon>Eukaryota</taxon>
        <taxon>Metazoa</taxon>
        <taxon>Chordata</taxon>
        <taxon>Craniata</taxon>
        <taxon>Vertebrata</taxon>
        <taxon>Euteleostomi</taxon>
        <taxon>Amphibia</taxon>
        <taxon>Batrachia</taxon>
        <taxon>Caudata</taxon>
        <taxon>Salamandroidea</taxon>
        <taxon>Salamandridae</taxon>
        <taxon>Pleurodelinae</taxon>
        <taxon>Pleurodeles</taxon>
    </lineage>
</organism>
<dbReference type="CDD" id="cd00063">
    <property type="entry name" value="FN3"/>
    <property type="match status" value="1"/>
</dbReference>
<dbReference type="GO" id="GO:0004896">
    <property type="term" value="F:cytokine receptor activity"/>
    <property type="evidence" value="ECO:0007669"/>
    <property type="project" value="TreeGrafter"/>
</dbReference>
<dbReference type="SUPFAM" id="SSF49265">
    <property type="entry name" value="Fibronectin type III"/>
    <property type="match status" value="2"/>
</dbReference>
<dbReference type="InterPro" id="IPR036116">
    <property type="entry name" value="FN3_sf"/>
</dbReference>
<comment type="caution">
    <text evidence="11">The sequence shown here is derived from an EMBL/GenBank/DDBJ whole genome shotgun (WGS) entry which is preliminary data.</text>
</comment>
<dbReference type="Proteomes" id="UP001066276">
    <property type="component" value="Chromosome 2_1"/>
</dbReference>
<dbReference type="PANTHER" id="PTHR23037:SF46">
    <property type="entry name" value="INTERLEUKIN 5 RECEPTOR SUBUNIT ALPHA"/>
    <property type="match status" value="1"/>
</dbReference>
<feature type="chain" id="PRO_5043865965" description="Fibronectin type-III domain-containing protein" evidence="9">
    <location>
        <begin position="20"/>
        <end position="411"/>
    </location>
</feature>
<protein>
    <recommendedName>
        <fullName evidence="10">Fibronectin type-III domain-containing protein</fullName>
    </recommendedName>
</protein>
<sequence>MGRASRGLTTVLQAVFTCALFLYEIDSGFSKIKIPPPSNLRDELVNLFVVNWTWDSPKNLTSNATCELIYESVLNSKKIRSTHKNRTAIPPNLNNDICFQVKAICANAGESDWVKRCSYFLKGYPETLVRDLKWTWDEGKPLECTWNYQKSTPPEPNYILYYMSKNENEIHECQEYIHKEGVVRGCKFISEFYSGDKINILITDSLLKLGRFYSFLEPITILRPGPPNITVTKPSIDRIHVKWNDTSWAFKDYEVQSKDSKSQKWTTYYITGKNNFMIDSARRDVMYTVRVKAKFTENFGGLLWSNWSAEAIAGEHRDDDWTVQNILLITIPLIAAIVTILLLVCVKRLKVLICPPIPDPSKIFRDIIGGPGEEFQQWIKNSPYIFHNKPAQEETCTVTLVEKASSEMPAC</sequence>
<keyword evidence="4 8" id="KW-1133">Transmembrane helix</keyword>
<feature type="transmembrane region" description="Helical" evidence="8">
    <location>
        <begin position="326"/>
        <end position="346"/>
    </location>
</feature>
<feature type="domain" description="Fibronectin type-III" evidence="10">
    <location>
        <begin position="225"/>
        <end position="316"/>
    </location>
</feature>
<keyword evidence="12" id="KW-1185">Reference proteome</keyword>
<evidence type="ECO:0000256" key="8">
    <source>
        <dbReference type="SAM" id="Phobius"/>
    </source>
</evidence>
<dbReference type="PANTHER" id="PTHR23037">
    <property type="entry name" value="CYTOKINE RECEPTOR"/>
    <property type="match status" value="1"/>
</dbReference>
<keyword evidence="2 8" id="KW-0812">Transmembrane</keyword>
<evidence type="ECO:0000256" key="7">
    <source>
        <dbReference type="ARBA" id="ARBA00023180"/>
    </source>
</evidence>
<comment type="subcellular location">
    <subcellularLocation>
        <location evidence="1">Membrane</location>
        <topology evidence="1">Single-pass type I membrane protein</topology>
    </subcellularLocation>
</comment>